<feature type="region of interest" description="Disordered" evidence="1">
    <location>
        <begin position="1"/>
        <end position="55"/>
    </location>
</feature>
<dbReference type="RefSeq" id="XP_013892360.1">
    <property type="nucleotide sequence ID" value="XM_014036906.1"/>
</dbReference>
<feature type="compositionally biased region" description="Low complexity" evidence="1">
    <location>
        <begin position="1"/>
        <end position="11"/>
    </location>
</feature>
<gene>
    <name evidence="2" type="ORF">MNEG_14623</name>
</gene>
<feature type="compositionally biased region" description="Acidic residues" evidence="1">
    <location>
        <begin position="21"/>
        <end position="41"/>
    </location>
</feature>
<dbReference type="KEGG" id="mng:MNEG_14623"/>
<name>A0A0D2MDQ2_9CHLO</name>
<evidence type="ECO:0000313" key="3">
    <source>
        <dbReference type="Proteomes" id="UP000054498"/>
    </source>
</evidence>
<proteinExistence type="predicted"/>
<dbReference type="OrthoDB" id="10611401at2759"/>
<dbReference type="EMBL" id="KK104851">
    <property type="protein sequence ID" value="KIY93340.1"/>
    <property type="molecule type" value="Genomic_DNA"/>
</dbReference>
<reference evidence="2 3" key="1">
    <citation type="journal article" date="2013" name="BMC Genomics">
        <title>Reconstruction of the lipid metabolism for the microalga Monoraphidium neglectum from its genome sequence reveals characteristics suitable for biofuel production.</title>
        <authorList>
            <person name="Bogen C."/>
            <person name="Al-Dilaimi A."/>
            <person name="Albersmeier A."/>
            <person name="Wichmann J."/>
            <person name="Grundmann M."/>
            <person name="Rupp O."/>
            <person name="Lauersen K.J."/>
            <person name="Blifernez-Klassen O."/>
            <person name="Kalinowski J."/>
            <person name="Goesmann A."/>
            <person name="Mussgnug J.H."/>
            <person name="Kruse O."/>
        </authorList>
    </citation>
    <scope>NUCLEOTIDE SEQUENCE [LARGE SCALE GENOMIC DNA]</scope>
    <source>
        <strain evidence="2 3">SAG 48.87</strain>
    </source>
</reference>
<keyword evidence="3" id="KW-1185">Reference proteome</keyword>
<dbReference type="Proteomes" id="UP000054498">
    <property type="component" value="Unassembled WGS sequence"/>
</dbReference>
<sequence length="77" mass="8327">MGGAGSAVSAGGMSGCCSQVEDLDEEGPYSDDDDDDEDDDDPRYSLRRIPAPRDPDHYKCMVYARAIINAKLWAAQA</sequence>
<dbReference type="GeneID" id="25732204"/>
<dbReference type="AlphaFoldDB" id="A0A0D2MDQ2"/>
<protein>
    <submittedName>
        <fullName evidence="2">Uncharacterized protein</fullName>
    </submittedName>
</protein>
<accession>A0A0D2MDQ2</accession>
<organism evidence="2 3">
    <name type="scientific">Monoraphidium neglectum</name>
    <dbReference type="NCBI Taxonomy" id="145388"/>
    <lineage>
        <taxon>Eukaryota</taxon>
        <taxon>Viridiplantae</taxon>
        <taxon>Chlorophyta</taxon>
        <taxon>core chlorophytes</taxon>
        <taxon>Chlorophyceae</taxon>
        <taxon>CS clade</taxon>
        <taxon>Sphaeropleales</taxon>
        <taxon>Selenastraceae</taxon>
        <taxon>Monoraphidium</taxon>
    </lineage>
</organism>
<evidence type="ECO:0000256" key="1">
    <source>
        <dbReference type="SAM" id="MobiDB-lite"/>
    </source>
</evidence>
<evidence type="ECO:0000313" key="2">
    <source>
        <dbReference type="EMBL" id="KIY93340.1"/>
    </source>
</evidence>